<dbReference type="FunFam" id="3.40.50.720:FF:000022">
    <property type="entry name" value="Cinnamyl alcohol dehydrogenase"/>
    <property type="match status" value="1"/>
</dbReference>
<evidence type="ECO:0000256" key="1">
    <source>
        <dbReference type="ARBA" id="ARBA00001947"/>
    </source>
</evidence>
<dbReference type="CDD" id="cd05283">
    <property type="entry name" value="CAD1"/>
    <property type="match status" value="1"/>
</dbReference>
<feature type="domain" description="Enoyl reductase (ER)" evidence="6">
    <location>
        <begin position="12"/>
        <end position="375"/>
    </location>
</feature>
<dbReference type="InterPro" id="IPR002328">
    <property type="entry name" value="ADH_Zn_CS"/>
</dbReference>
<keyword evidence="2 5" id="KW-0479">Metal-binding</keyword>
<dbReference type="InterPro" id="IPR013154">
    <property type="entry name" value="ADH-like_N"/>
</dbReference>
<comment type="similarity">
    <text evidence="5">Belongs to the zinc-containing alcohol dehydrogenase family.</text>
</comment>
<dbReference type="Gene3D" id="3.90.180.10">
    <property type="entry name" value="Medium-chain alcohol dehydrogenases, catalytic domain"/>
    <property type="match status" value="1"/>
</dbReference>
<dbReference type="STRING" id="984486.A0A1E3QM91"/>
<evidence type="ECO:0000313" key="8">
    <source>
        <dbReference type="Proteomes" id="UP000094336"/>
    </source>
</evidence>
<dbReference type="PROSITE" id="PS00059">
    <property type="entry name" value="ADH_ZINC"/>
    <property type="match status" value="1"/>
</dbReference>
<keyword evidence="3 5" id="KW-0862">Zinc</keyword>
<dbReference type="InterPro" id="IPR036291">
    <property type="entry name" value="NAD(P)-bd_dom_sf"/>
</dbReference>
<protein>
    <recommendedName>
        <fullName evidence="6">Enoyl reductase (ER) domain-containing protein</fullName>
    </recommendedName>
</protein>
<dbReference type="GeneID" id="30147236"/>
<keyword evidence="8" id="KW-1185">Reference proteome</keyword>
<dbReference type="Proteomes" id="UP000094336">
    <property type="component" value="Unassembled WGS sequence"/>
</dbReference>
<keyword evidence="4" id="KW-0560">Oxidoreductase</keyword>
<evidence type="ECO:0000256" key="4">
    <source>
        <dbReference type="ARBA" id="ARBA00023002"/>
    </source>
</evidence>
<dbReference type="PANTHER" id="PTHR42683">
    <property type="entry name" value="ALDEHYDE REDUCTASE"/>
    <property type="match status" value="1"/>
</dbReference>
<dbReference type="GO" id="GO:0008270">
    <property type="term" value="F:zinc ion binding"/>
    <property type="evidence" value="ECO:0007669"/>
    <property type="project" value="InterPro"/>
</dbReference>
<dbReference type="SUPFAM" id="SSF50129">
    <property type="entry name" value="GroES-like"/>
    <property type="match status" value="1"/>
</dbReference>
<reference evidence="8" key="1">
    <citation type="submission" date="2016-05" db="EMBL/GenBank/DDBJ databases">
        <title>Comparative genomics of biotechnologically important yeasts.</title>
        <authorList>
            <consortium name="DOE Joint Genome Institute"/>
            <person name="Riley R."/>
            <person name="Haridas S."/>
            <person name="Wolfe K.H."/>
            <person name="Lopes M.R."/>
            <person name="Hittinger C.T."/>
            <person name="Goker M."/>
            <person name="Salamov A."/>
            <person name="Wisecaver J."/>
            <person name="Long T.M."/>
            <person name="Aerts A.L."/>
            <person name="Barry K."/>
            <person name="Choi C."/>
            <person name="Clum A."/>
            <person name="Coughlan A.Y."/>
            <person name="Deshpande S."/>
            <person name="Douglass A.P."/>
            <person name="Hanson S.J."/>
            <person name="Klenk H.-P."/>
            <person name="Labutti K."/>
            <person name="Lapidus A."/>
            <person name="Lindquist E."/>
            <person name="Lipzen A."/>
            <person name="Meier-Kolthoff J.P."/>
            <person name="Ohm R.A."/>
            <person name="Otillar R.P."/>
            <person name="Pangilinan J."/>
            <person name="Peng Y."/>
            <person name="Rokas A."/>
            <person name="Rosa C.A."/>
            <person name="Scheuner C."/>
            <person name="Sibirny A.A."/>
            <person name="Slot J.C."/>
            <person name="Stielow J.B."/>
            <person name="Sun H."/>
            <person name="Kurtzman C.P."/>
            <person name="Blackwell M."/>
            <person name="Grigoriev I.V."/>
            <person name="Jeffries T.W."/>
        </authorList>
    </citation>
    <scope>NUCLEOTIDE SEQUENCE [LARGE SCALE GENOMIC DNA]</scope>
    <source>
        <strain evidence="8">NRRL Y-12698</strain>
    </source>
</reference>
<organism evidence="7 8">
    <name type="scientific">Babjeviella inositovora NRRL Y-12698</name>
    <dbReference type="NCBI Taxonomy" id="984486"/>
    <lineage>
        <taxon>Eukaryota</taxon>
        <taxon>Fungi</taxon>
        <taxon>Dikarya</taxon>
        <taxon>Ascomycota</taxon>
        <taxon>Saccharomycotina</taxon>
        <taxon>Pichiomycetes</taxon>
        <taxon>Serinales incertae sedis</taxon>
        <taxon>Babjeviella</taxon>
    </lineage>
</organism>
<name>A0A1E3QM91_9ASCO</name>
<evidence type="ECO:0000259" key="6">
    <source>
        <dbReference type="SMART" id="SM00829"/>
    </source>
</evidence>
<evidence type="ECO:0000256" key="5">
    <source>
        <dbReference type="RuleBase" id="RU361277"/>
    </source>
</evidence>
<accession>A0A1E3QM91</accession>
<gene>
    <name evidence="7" type="ORF">BABINDRAFT_162501</name>
</gene>
<proteinExistence type="inferred from homology"/>
<dbReference type="OrthoDB" id="1879366at2759"/>
<dbReference type="RefSeq" id="XP_018984147.1">
    <property type="nucleotide sequence ID" value="XM_019129383.1"/>
</dbReference>
<dbReference type="InterPro" id="IPR013149">
    <property type="entry name" value="ADH-like_C"/>
</dbReference>
<dbReference type="InterPro" id="IPR047109">
    <property type="entry name" value="CAD-like"/>
</dbReference>
<evidence type="ECO:0000256" key="2">
    <source>
        <dbReference type="ARBA" id="ARBA00022723"/>
    </source>
</evidence>
<evidence type="ECO:0000313" key="7">
    <source>
        <dbReference type="EMBL" id="ODQ78819.1"/>
    </source>
</evidence>
<dbReference type="EMBL" id="KV454434">
    <property type="protein sequence ID" value="ODQ78819.1"/>
    <property type="molecule type" value="Genomic_DNA"/>
</dbReference>
<dbReference type="Pfam" id="PF08240">
    <property type="entry name" value="ADH_N"/>
    <property type="match status" value="1"/>
</dbReference>
<sequence>MSTYPETFQGYAIDNSTNWNKSKLTSYAPKAFEANDIDIEIECCGVCGSDFHTVKGNWWELRSLVVVGHEIVGKVVKVGPSVTHYKLGDRVGVGAQARSCLNCVRCKRDNEPYCKAAVFTYNSAYPDGYISQGGYASHVRVHEHFVFPLPEGIKSEHAGPLMCGGLTVYSPLKRFLERVRDTNKKYGEEDVTVGIVGIGGLGSMAVQLAKALGYTKVYALSRGDSKKADALKMGADGFITTGEKGWAESHQDTFDFILNCASSISELDLNAFLSTLKFEGTFSSVGLGPANESFSVSAGSFIGNRSSMTSSGLGSRAECIEMLNLVVEKGVIPWVEEVPISETSVNEVLTKCGKGEARYRYCLTNFHEAFQTGKN</sequence>
<dbReference type="InterPro" id="IPR011032">
    <property type="entry name" value="GroES-like_sf"/>
</dbReference>
<dbReference type="Pfam" id="PF00107">
    <property type="entry name" value="ADH_zinc_N"/>
    <property type="match status" value="1"/>
</dbReference>
<dbReference type="SUPFAM" id="SSF51735">
    <property type="entry name" value="NAD(P)-binding Rossmann-fold domains"/>
    <property type="match status" value="1"/>
</dbReference>
<dbReference type="InterPro" id="IPR020843">
    <property type="entry name" value="ER"/>
</dbReference>
<dbReference type="Gene3D" id="3.40.50.720">
    <property type="entry name" value="NAD(P)-binding Rossmann-like Domain"/>
    <property type="match status" value="1"/>
</dbReference>
<evidence type="ECO:0000256" key="3">
    <source>
        <dbReference type="ARBA" id="ARBA00022833"/>
    </source>
</evidence>
<dbReference type="SMART" id="SM00829">
    <property type="entry name" value="PKS_ER"/>
    <property type="match status" value="1"/>
</dbReference>
<dbReference type="GO" id="GO:0016616">
    <property type="term" value="F:oxidoreductase activity, acting on the CH-OH group of donors, NAD or NADP as acceptor"/>
    <property type="evidence" value="ECO:0007669"/>
    <property type="project" value="InterPro"/>
</dbReference>
<dbReference type="AlphaFoldDB" id="A0A1E3QM91"/>
<comment type="cofactor">
    <cofactor evidence="1 5">
        <name>Zn(2+)</name>
        <dbReference type="ChEBI" id="CHEBI:29105"/>
    </cofactor>
</comment>